<evidence type="ECO:0000256" key="4">
    <source>
        <dbReference type="ARBA" id="ARBA00022723"/>
    </source>
</evidence>
<evidence type="ECO:0000256" key="2">
    <source>
        <dbReference type="ARBA" id="ARBA00012814"/>
    </source>
</evidence>
<evidence type="ECO:0000256" key="6">
    <source>
        <dbReference type="ARBA" id="ARBA00022840"/>
    </source>
</evidence>
<keyword evidence="7" id="KW-0460">Magnesium</keyword>
<dbReference type="GO" id="GO:0009328">
    <property type="term" value="C:phenylalanine-tRNA ligase complex"/>
    <property type="evidence" value="ECO:0007669"/>
    <property type="project" value="TreeGrafter"/>
</dbReference>
<dbReference type="AlphaFoldDB" id="A0A1F6D8A9"/>
<evidence type="ECO:0000259" key="10">
    <source>
        <dbReference type="PROSITE" id="PS51447"/>
    </source>
</evidence>
<keyword evidence="9" id="KW-0030">Aminoacyl-tRNA synthetase</keyword>
<dbReference type="InterPro" id="IPR005146">
    <property type="entry name" value="B3/B4_tRNA-bd"/>
</dbReference>
<keyword evidence="8" id="KW-0648">Protein biosynthesis</keyword>
<evidence type="ECO:0000259" key="11">
    <source>
        <dbReference type="PROSITE" id="PS51483"/>
    </source>
</evidence>
<keyword evidence="6" id="KW-0067">ATP-binding</keyword>
<dbReference type="Pfam" id="PF03483">
    <property type="entry name" value="B3_4"/>
    <property type="match status" value="1"/>
</dbReference>
<evidence type="ECO:0000256" key="9">
    <source>
        <dbReference type="ARBA" id="ARBA00023146"/>
    </source>
</evidence>
<dbReference type="InterPro" id="IPR036690">
    <property type="entry name" value="Fdx_antiC-bd_sf"/>
</dbReference>
<dbReference type="PROSITE" id="PS51483">
    <property type="entry name" value="B5"/>
    <property type="match status" value="1"/>
</dbReference>
<dbReference type="Pfam" id="PF17759">
    <property type="entry name" value="tRNA_synthFbeta"/>
    <property type="match status" value="1"/>
</dbReference>
<dbReference type="InterPro" id="IPR045060">
    <property type="entry name" value="Phe-tRNA-ligase_IIc_bsu"/>
</dbReference>
<sequence length="593" mass="66028">MKISREWLQTYFDAPLPEAQVLADALTFHAFEVETVEDDVLDVKITPNRGHDCLSHRSIAKEFSAIANLPMKDDPLRAVISLEPKTDVIKITIEDAKLCPRFTGAYIKGVRVGPSPDWLRKQLEAVGQKSINNVVDITNFVMFNIGQPLHAFDAGKLTDKGSTRALTIRLAKKGEKLLGLDDKEYELAPSILVIEDANAGVIASIAGIKGGKPTGIDETTKDIFLEAANWNGVTIRKTSQALKLRTDASDRFQQVISPELTAYGTQAAAKLIAELAGGEIVGYVDEYPTPQKSWSVSVSTSKVNKVLGTVLADNDVADAFTRLDLPFEKKSEMFTVAVPFERLDLVIPEDLIEEVARIVGYDKISATELAPFSTKPEVNSNFYAAERARGELISQGYSEVYISVFADKGKREVLNKVGGERPYLRSTLIDGLREAHERNVRNKDLLGLKEIRLFEIGTVWGKEEEQIMLGTADEKGVREEPLKGLTSEIYDDLPTSTTERYKIFSRFPFIVRDIALWVPASATAEEVLEVIRSHAGELLVRSEKFDEFKKGEKTSLAFRLVFQSFDRTLTDEDANARMESVYKAVKEKGWEVR</sequence>
<name>A0A1F6D8A9_9BACT</name>
<keyword evidence="3" id="KW-0436">Ligase</keyword>
<dbReference type="SUPFAM" id="SSF56037">
    <property type="entry name" value="PheT/TilS domain"/>
    <property type="match status" value="1"/>
</dbReference>
<dbReference type="PROSITE" id="PS51447">
    <property type="entry name" value="FDX_ACB"/>
    <property type="match status" value="1"/>
</dbReference>
<evidence type="ECO:0000256" key="1">
    <source>
        <dbReference type="ARBA" id="ARBA00001946"/>
    </source>
</evidence>
<dbReference type="Gene3D" id="3.30.70.380">
    <property type="entry name" value="Ferrodoxin-fold anticodon-binding domain"/>
    <property type="match status" value="1"/>
</dbReference>
<dbReference type="SUPFAM" id="SSF46955">
    <property type="entry name" value="Putative DNA-binding domain"/>
    <property type="match status" value="2"/>
</dbReference>
<dbReference type="Proteomes" id="UP000177958">
    <property type="component" value="Unassembled WGS sequence"/>
</dbReference>
<dbReference type="GO" id="GO:0006432">
    <property type="term" value="P:phenylalanyl-tRNA aminoacylation"/>
    <property type="evidence" value="ECO:0007669"/>
    <property type="project" value="InterPro"/>
</dbReference>
<dbReference type="EC" id="6.1.1.20" evidence="2"/>
<dbReference type="InterPro" id="IPR005147">
    <property type="entry name" value="tRNA_synthase_B5-dom"/>
</dbReference>
<feature type="domain" description="FDX-ACB" evidence="10">
    <location>
        <begin position="505"/>
        <end position="593"/>
    </location>
</feature>
<comment type="caution">
    <text evidence="12">The sequence shown here is derived from an EMBL/GenBank/DDBJ whole genome shotgun (WGS) entry which is preliminary data.</text>
</comment>
<dbReference type="EMBL" id="MFKX01000021">
    <property type="protein sequence ID" value="OGG57557.1"/>
    <property type="molecule type" value="Genomic_DNA"/>
</dbReference>
<proteinExistence type="predicted"/>
<reference evidence="12 13" key="1">
    <citation type="journal article" date="2016" name="Nat. Commun.">
        <title>Thousands of microbial genomes shed light on interconnected biogeochemical processes in an aquifer system.</title>
        <authorList>
            <person name="Anantharaman K."/>
            <person name="Brown C.T."/>
            <person name="Hug L.A."/>
            <person name="Sharon I."/>
            <person name="Castelle C.J."/>
            <person name="Probst A.J."/>
            <person name="Thomas B.C."/>
            <person name="Singh A."/>
            <person name="Wilkins M.J."/>
            <person name="Karaoz U."/>
            <person name="Brodie E.L."/>
            <person name="Williams K.H."/>
            <person name="Hubbard S.S."/>
            <person name="Banfield J.F."/>
        </authorList>
    </citation>
    <scope>NUCLEOTIDE SEQUENCE [LARGE SCALE GENOMIC DNA]</scope>
</reference>
<evidence type="ECO:0000256" key="3">
    <source>
        <dbReference type="ARBA" id="ARBA00022598"/>
    </source>
</evidence>
<dbReference type="Gene3D" id="3.30.56.10">
    <property type="match status" value="2"/>
</dbReference>
<dbReference type="PANTHER" id="PTHR10947">
    <property type="entry name" value="PHENYLALANYL-TRNA SYNTHETASE BETA CHAIN AND LEUCINE-RICH REPEAT-CONTAINING PROTEIN 47"/>
    <property type="match status" value="1"/>
</dbReference>
<protein>
    <recommendedName>
        <fullName evidence="2">phenylalanine--tRNA ligase</fullName>
        <ecNumber evidence="2">6.1.1.20</ecNumber>
    </recommendedName>
</protein>
<dbReference type="Pfam" id="PF03147">
    <property type="entry name" value="FDX-ACB"/>
    <property type="match status" value="1"/>
</dbReference>
<accession>A0A1F6D8A9</accession>
<dbReference type="SMART" id="SM00873">
    <property type="entry name" value="B3_4"/>
    <property type="match status" value="1"/>
</dbReference>
<dbReference type="GO" id="GO:0005524">
    <property type="term" value="F:ATP binding"/>
    <property type="evidence" value="ECO:0007669"/>
    <property type="project" value="UniProtKB-KW"/>
</dbReference>
<gene>
    <name evidence="12" type="ORF">A2853_01665</name>
</gene>
<dbReference type="GO" id="GO:0003723">
    <property type="term" value="F:RNA binding"/>
    <property type="evidence" value="ECO:0007669"/>
    <property type="project" value="InterPro"/>
</dbReference>
<feature type="domain" description="B5" evidence="11">
    <location>
        <begin position="291"/>
        <end position="366"/>
    </location>
</feature>
<evidence type="ECO:0000313" key="13">
    <source>
        <dbReference type="Proteomes" id="UP000177958"/>
    </source>
</evidence>
<dbReference type="SMART" id="SM00896">
    <property type="entry name" value="FDX-ACB"/>
    <property type="match status" value="1"/>
</dbReference>
<dbReference type="Gene3D" id="3.30.930.10">
    <property type="entry name" value="Bira Bifunctional Protein, Domain 2"/>
    <property type="match status" value="1"/>
</dbReference>
<evidence type="ECO:0000313" key="12">
    <source>
        <dbReference type="EMBL" id="OGG57557.1"/>
    </source>
</evidence>
<dbReference type="GO" id="GO:0004826">
    <property type="term" value="F:phenylalanine-tRNA ligase activity"/>
    <property type="evidence" value="ECO:0007669"/>
    <property type="project" value="UniProtKB-EC"/>
</dbReference>
<dbReference type="Gene3D" id="3.50.40.10">
    <property type="entry name" value="Phenylalanyl-trna Synthetase, Chain B, domain 3"/>
    <property type="match status" value="1"/>
</dbReference>
<evidence type="ECO:0000256" key="5">
    <source>
        <dbReference type="ARBA" id="ARBA00022741"/>
    </source>
</evidence>
<dbReference type="SUPFAM" id="SSF55681">
    <property type="entry name" value="Class II aaRS and biotin synthetases"/>
    <property type="match status" value="1"/>
</dbReference>
<organism evidence="12 13">
    <name type="scientific">Candidatus Kaiserbacteria bacterium RIFCSPHIGHO2_01_FULL_55_17</name>
    <dbReference type="NCBI Taxonomy" id="1798484"/>
    <lineage>
        <taxon>Bacteria</taxon>
        <taxon>Candidatus Kaiseribacteriota</taxon>
    </lineage>
</organism>
<dbReference type="SUPFAM" id="SSF54991">
    <property type="entry name" value="Anticodon-binding domain of PheRS"/>
    <property type="match status" value="1"/>
</dbReference>
<dbReference type="InterPro" id="IPR045864">
    <property type="entry name" value="aa-tRNA-synth_II/BPL/LPL"/>
</dbReference>
<evidence type="ECO:0000256" key="8">
    <source>
        <dbReference type="ARBA" id="ARBA00022917"/>
    </source>
</evidence>
<dbReference type="InterPro" id="IPR005121">
    <property type="entry name" value="Fdx_antiC-bd"/>
</dbReference>
<dbReference type="SMART" id="SM00874">
    <property type="entry name" value="B5"/>
    <property type="match status" value="1"/>
</dbReference>
<dbReference type="InterPro" id="IPR020825">
    <property type="entry name" value="Phe-tRNA_synthase-like_B3/B4"/>
</dbReference>
<comment type="cofactor">
    <cofactor evidence="1">
        <name>Mg(2+)</name>
        <dbReference type="ChEBI" id="CHEBI:18420"/>
    </cofactor>
</comment>
<evidence type="ECO:0000256" key="7">
    <source>
        <dbReference type="ARBA" id="ARBA00022842"/>
    </source>
</evidence>
<dbReference type="InterPro" id="IPR009061">
    <property type="entry name" value="DNA-bd_dom_put_sf"/>
</dbReference>
<dbReference type="GO" id="GO:0000287">
    <property type="term" value="F:magnesium ion binding"/>
    <property type="evidence" value="ECO:0007669"/>
    <property type="project" value="InterPro"/>
</dbReference>
<keyword evidence="4" id="KW-0479">Metal-binding</keyword>
<keyword evidence="5" id="KW-0547">Nucleotide-binding</keyword>
<dbReference type="InterPro" id="IPR041616">
    <property type="entry name" value="PheRS_beta_core"/>
</dbReference>
<dbReference type="PANTHER" id="PTHR10947:SF0">
    <property type="entry name" value="PHENYLALANINE--TRNA LIGASE BETA SUBUNIT"/>
    <property type="match status" value="1"/>
</dbReference>
<dbReference type="Pfam" id="PF03484">
    <property type="entry name" value="B5"/>
    <property type="match status" value="1"/>
</dbReference>